<dbReference type="RefSeq" id="XP_031427168.2">
    <property type="nucleotide sequence ID" value="XM_031571308.2"/>
</dbReference>
<keyword evidence="3" id="KW-0808">Transferase</keyword>
<dbReference type="PANTHER" id="PTHR45700:SF8">
    <property type="entry name" value="HECT-TYPE E3 UBIQUITIN TRANSFERASE"/>
    <property type="match status" value="1"/>
</dbReference>
<dbReference type="InterPro" id="IPR044611">
    <property type="entry name" value="E3A/B/C-like"/>
</dbReference>
<sequence length="441" mass="51455">MGVRFRDSRQISNNPKYWTRTKRNITKIFSSVSCINGSFLEKSSDKHYSTSQHQCGLDLSVTRQFFEKLSRKEKVLKEVESVVQQHLLPSLNHCPAGVEALRVYLILPELLRVLLKQQLGTNLAVSLAEAILKLCPDLLKVLEGYWARMGYSFFRTVVKNFHSVSTKLFELIRDERRDYSQQLKKTVEVLQKLYAVNSQTHHGLSDSHFHVKEINNFFKLIQESDLRQESFWDDSLESERLWESANLYIKIVMSVTKFPCIFDMEAKKDAFLRENSIRSSSIMLQTNGNALHVGRQTLLKDAFEYLRRNIHDFSRPLKVTFMEENGIDDGGISQEFFSLFSKALRSEDSKLLEIFEESELVWFMSDEYKVDDYRDIGTIFGMAFYNDHLVNIPFPSALFKRLLGEKPTLRDLEELSPCQARHVFNFSIIITNYNTNYYTKC</sequence>
<dbReference type="KEGG" id="char:116221405"/>
<evidence type="ECO:0000313" key="6">
    <source>
        <dbReference type="Proteomes" id="UP000515152"/>
    </source>
</evidence>
<dbReference type="GO" id="GO:0000209">
    <property type="term" value="P:protein polyubiquitination"/>
    <property type="evidence" value="ECO:0007669"/>
    <property type="project" value="InterPro"/>
</dbReference>
<gene>
    <name evidence="7" type="primary">LOC116221405</name>
</gene>
<dbReference type="Pfam" id="PF00632">
    <property type="entry name" value="HECT"/>
    <property type="match status" value="1"/>
</dbReference>
<dbReference type="GO" id="GO:0061630">
    <property type="term" value="F:ubiquitin protein ligase activity"/>
    <property type="evidence" value="ECO:0007669"/>
    <property type="project" value="UniProtKB-EC"/>
</dbReference>
<keyword evidence="4" id="KW-0833">Ubl conjugation pathway</keyword>
<organism evidence="6 7">
    <name type="scientific">Clupea harengus</name>
    <name type="common">Atlantic herring</name>
    <dbReference type="NCBI Taxonomy" id="7950"/>
    <lineage>
        <taxon>Eukaryota</taxon>
        <taxon>Metazoa</taxon>
        <taxon>Chordata</taxon>
        <taxon>Craniata</taxon>
        <taxon>Vertebrata</taxon>
        <taxon>Euteleostomi</taxon>
        <taxon>Actinopterygii</taxon>
        <taxon>Neopterygii</taxon>
        <taxon>Teleostei</taxon>
        <taxon>Clupei</taxon>
        <taxon>Clupeiformes</taxon>
        <taxon>Clupeoidei</taxon>
        <taxon>Clupeidae</taxon>
        <taxon>Clupea</taxon>
    </lineage>
</organism>
<reference evidence="7" key="1">
    <citation type="submission" date="2025-08" db="UniProtKB">
        <authorList>
            <consortium name="RefSeq"/>
        </authorList>
    </citation>
    <scope>IDENTIFICATION</scope>
</reference>
<accession>A0A6P8FFE5</accession>
<dbReference type="InterPro" id="IPR000569">
    <property type="entry name" value="HECT_dom"/>
</dbReference>
<dbReference type="EC" id="2.3.2.26" evidence="2"/>
<dbReference type="AlphaFoldDB" id="A0A6P8FFE5"/>
<name>A0A6P8FFE5_CLUHA</name>
<evidence type="ECO:0000259" key="5">
    <source>
        <dbReference type="PROSITE" id="PS50237"/>
    </source>
</evidence>
<dbReference type="PROSITE" id="PS50237">
    <property type="entry name" value="HECT"/>
    <property type="match status" value="1"/>
</dbReference>
<feature type="domain" description="HECT" evidence="5">
    <location>
        <begin position="309"/>
        <end position="417"/>
    </location>
</feature>
<evidence type="ECO:0000256" key="3">
    <source>
        <dbReference type="ARBA" id="ARBA00022679"/>
    </source>
</evidence>
<evidence type="ECO:0000256" key="4">
    <source>
        <dbReference type="PROSITE-ProRule" id="PRU00104"/>
    </source>
</evidence>
<comment type="catalytic activity">
    <reaction evidence="1">
        <text>S-ubiquitinyl-[E2 ubiquitin-conjugating enzyme]-L-cysteine + [acceptor protein]-L-lysine = [E2 ubiquitin-conjugating enzyme]-L-cysteine + N(6)-ubiquitinyl-[acceptor protein]-L-lysine.</text>
        <dbReference type="EC" id="2.3.2.26"/>
    </reaction>
</comment>
<evidence type="ECO:0000313" key="7">
    <source>
        <dbReference type="RefSeq" id="XP_031427168.2"/>
    </source>
</evidence>
<comment type="caution">
    <text evidence="4">Lacks conserved residue(s) required for the propagation of feature annotation.</text>
</comment>
<evidence type="ECO:0000256" key="1">
    <source>
        <dbReference type="ARBA" id="ARBA00000885"/>
    </source>
</evidence>
<protein>
    <recommendedName>
        <fullName evidence="2">HECT-type E3 ubiquitin transferase</fullName>
        <ecNumber evidence="2">2.3.2.26</ecNumber>
    </recommendedName>
</protein>
<keyword evidence="6" id="KW-1185">Reference proteome</keyword>
<dbReference type="GeneID" id="116221405"/>
<dbReference type="OrthoDB" id="5981550at2759"/>
<evidence type="ECO:0000256" key="2">
    <source>
        <dbReference type="ARBA" id="ARBA00012485"/>
    </source>
</evidence>
<dbReference type="PANTHER" id="PTHR45700">
    <property type="entry name" value="UBIQUITIN-PROTEIN LIGASE E3C"/>
    <property type="match status" value="1"/>
</dbReference>
<proteinExistence type="predicted"/>
<dbReference type="Proteomes" id="UP000515152">
    <property type="component" value="Chromosome 8"/>
</dbReference>